<dbReference type="RefSeq" id="WP_054350529.1">
    <property type="nucleotide sequence ID" value="NZ_JACOOU010000001.1"/>
</dbReference>
<gene>
    <name evidence="3" type="ORF">H8S76_02540</name>
</gene>
<dbReference type="InterPro" id="IPR005094">
    <property type="entry name" value="Endonuclease_MobA/VirD2"/>
</dbReference>
<feature type="compositionally biased region" description="Basic and acidic residues" evidence="1">
    <location>
        <begin position="461"/>
        <end position="476"/>
    </location>
</feature>
<evidence type="ECO:0000313" key="4">
    <source>
        <dbReference type="Proteomes" id="UP000654573"/>
    </source>
</evidence>
<feature type="region of interest" description="Disordered" evidence="1">
    <location>
        <begin position="404"/>
        <end position="425"/>
    </location>
</feature>
<evidence type="ECO:0000259" key="2">
    <source>
        <dbReference type="Pfam" id="PF03432"/>
    </source>
</evidence>
<protein>
    <submittedName>
        <fullName evidence="3">Relaxase/mobilization nuclease domain-containing protein</fullName>
    </submittedName>
</protein>
<sequence>MATTSLWSVKGWLGKVVIYVEDPKKTENPAFYGDDRLTGQQEQSLEDVISYAVNERKTTDTGETACRAREGGAVKQRFVSGINCSPLTAREEMMAVKKRFGKDNGVMAYHGYQSFAPGEATPEAAHEIGVRLAERLWGDRYQVLVATHLDKESHLHNHFVVNSVSFLDGLRYYRSEKDYYAMRRESDRLCLEYGLSVLLPDAARGRPRQYGEWRAEKEERPTFRGLIRSDVDEAVHMSRTEQQFFQYLRQKGYDIKFGSDITVRPPGKERGMKLARNFGPEYTREAICRRILEHPVRKQRGPVLSSRQGARHARLLGDRKKAKHTGGLRGLYLYYCYCLGTLNTRERPGMSERARFLLREDLMKMEQISRETRFLCTSRIDTAEALAACRKDLEIQMGELSKARRHLRSRNRRESDDGKREERKEEIREMTRRIRKLRGELTLCDGIARRSGILKETLGILHEEEQKEGKEHEHRGRGGRAGR</sequence>
<evidence type="ECO:0000313" key="3">
    <source>
        <dbReference type="EMBL" id="MBC5671110.1"/>
    </source>
</evidence>
<feature type="domain" description="MobA/VirD2-like nuclease" evidence="2">
    <location>
        <begin position="75"/>
        <end position="195"/>
    </location>
</feature>
<keyword evidence="4" id="KW-1185">Reference proteome</keyword>
<comment type="caution">
    <text evidence="3">The sequence shown here is derived from an EMBL/GenBank/DDBJ whole genome shotgun (WGS) entry which is preliminary data.</text>
</comment>
<dbReference type="Proteomes" id="UP000654573">
    <property type="component" value="Unassembled WGS sequence"/>
</dbReference>
<feature type="compositionally biased region" description="Basic and acidic residues" evidence="1">
    <location>
        <begin position="412"/>
        <end position="425"/>
    </location>
</feature>
<accession>A0ABR7F937</accession>
<evidence type="ECO:0000256" key="1">
    <source>
        <dbReference type="SAM" id="MobiDB-lite"/>
    </source>
</evidence>
<proteinExistence type="predicted"/>
<reference evidence="3 4" key="1">
    <citation type="submission" date="2020-08" db="EMBL/GenBank/DDBJ databases">
        <title>Genome public.</title>
        <authorList>
            <person name="Liu C."/>
            <person name="Sun Q."/>
        </authorList>
    </citation>
    <scope>NUCLEOTIDE SEQUENCE [LARGE SCALE GENOMIC DNA]</scope>
    <source>
        <strain evidence="3 4">NSJ-34</strain>
    </source>
</reference>
<dbReference type="Pfam" id="PF03432">
    <property type="entry name" value="Relaxase"/>
    <property type="match status" value="1"/>
</dbReference>
<organism evidence="3 4">
    <name type="scientific">Blautia celeris</name>
    <dbReference type="NCBI Taxonomy" id="2763026"/>
    <lineage>
        <taxon>Bacteria</taxon>
        <taxon>Bacillati</taxon>
        <taxon>Bacillota</taxon>
        <taxon>Clostridia</taxon>
        <taxon>Lachnospirales</taxon>
        <taxon>Lachnospiraceae</taxon>
        <taxon>Blautia</taxon>
    </lineage>
</organism>
<feature type="region of interest" description="Disordered" evidence="1">
    <location>
        <begin position="461"/>
        <end position="483"/>
    </location>
</feature>
<name>A0ABR7F937_9FIRM</name>
<dbReference type="EMBL" id="JACOOU010000001">
    <property type="protein sequence ID" value="MBC5671110.1"/>
    <property type="molecule type" value="Genomic_DNA"/>
</dbReference>